<organism evidence="2 3">
    <name type="scientific">Paenibacillus agricola</name>
    <dbReference type="NCBI Taxonomy" id="2716264"/>
    <lineage>
        <taxon>Bacteria</taxon>
        <taxon>Bacillati</taxon>
        <taxon>Bacillota</taxon>
        <taxon>Bacilli</taxon>
        <taxon>Bacillales</taxon>
        <taxon>Paenibacillaceae</taxon>
        <taxon>Paenibacillus</taxon>
    </lineage>
</organism>
<accession>A0ABX0JDU3</accession>
<name>A0ABX0JDU3_9BACL</name>
<dbReference type="Proteomes" id="UP001165962">
    <property type="component" value="Unassembled WGS sequence"/>
</dbReference>
<dbReference type="Gene3D" id="3.90.1200.10">
    <property type="match status" value="1"/>
</dbReference>
<dbReference type="EMBL" id="JAAOIW010000015">
    <property type="protein sequence ID" value="NHN33951.1"/>
    <property type="molecule type" value="Genomic_DNA"/>
</dbReference>
<sequence length="305" mass="34958">MDLAAVQLYMPTLSGISHVSKVERGFSFDSKYFLSEANHQPAFVLRTAPLSQYVKKQAEYEVIQRVYDLGVKTSEPILFGTIEALELSYMVLRYVDGEEAAERLPTLTGDQQYQIGVNAGSELRLMHGLEAPAGLEAWHVRRQGKYLRHLAAYTSCGVQFDGEAKVNAFIGAHLQLMKDRPNRFQHDDFHPSNLLVKGESYSGVIDFNRYDWGDPYQDFLKIAYFSREVSVPFCIGQIHGYFDNKVPDSFWGLYALYTAMNLYPTLTWTLEVVPKQLESMKKRMAVVLEDHLGFERIIPTWYRNV</sequence>
<dbReference type="Pfam" id="PF01636">
    <property type="entry name" value="APH"/>
    <property type="match status" value="1"/>
</dbReference>
<comment type="caution">
    <text evidence="2">The sequence shown here is derived from an EMBL/GenBank/DDBJ whole genome shotgun (WGS) entry which is preliminary data.</text>
</comment>
<keyword evidence="3" id="KW-1185">Reference proteome</keyword>
<dbReference type="PANTHER" id="PTHR41283:SF1">
    <property type="entry name" value="AMINOGLYCOSIDE PHOSPHOTRANSFERASE DOMAIN-CONTAINING PROTEIN"/>
    <property type="match status" value="1"/>
</dbReference>
<dbReference type="InterPro" id="IPR002575">
    <property type="entry name" value="Aminoglycoside_PTrfase"/>
</dbReference>
<proteinExistence type="predicted"/>
<gene>
    <name evidence="2" type="ORF">G9U52_29460</name>
</gene>
<reference evidence="2" key="1">
    <citation type="submission" date="2020-03" db="EMBL/GenBank/DDBJ databases">
        <title>Draft sequencing of Paenibacilllus sp. S3N08.</title>
        <authorList>
            <person name="Kim D.-U."/>
        </authorList>
    </citation>
    <scope>NUCLEOTIDE SEQUENCE</scope>
    <source>
        <strain evidence="2">S3N08</strain>
    </source>
</reference>
<dbReference type="PANTHER" id="PTHR41283">
    <property type="entry name" value="AMINOGLYCOSIDE PHOSPHOTRANSFERASE"/>
    <property type="match status" value="1"/>
</dbReference>
<feature type="domain" description="Aminoglycoside phosphotransferase" evidence="1">
    <location>
        <begin position="19"/>
        <end position="242"/>
    </location>
</feature>
<evidence type="ECO:0000313" key="2">
    <source>
        <dbReference type="EMBL" id="NHN33951.1"/>
    </source>
</evidence>
<dbReference type="RefSeq" id="WP_166154427.1">
    <property type="nucleotide sequence ID" value="NZ_JAAOIW010000015.1"/>
</dbReference>
<evidence type="ECO:0000313" key="3">
    <source>
        <dbReference type="Proteomes" id="UP001165962"/>
    </source>
</evidence>
<evidence type="ECO:0000259" key="1">
    <source>
        <dbReference type="Pfam" id="PF01636"/>
    </source>
</evidence>
<protein>
    <submittedName>
        <fullName evidence="2">Phosphotransferase</fullName>
    </submittedName>
</protein>
<dbReference type="InterPro" id="IPR011009">
    <property type="entry name" value="Kinase-like_dom_sf"/>
</dbReference>
<dbReference type="SUPFAM" id="SSF56112">
    <property type="entry name" value="Protein kinase-like (PK-like)"/>
    <property type="match status" value="1"/>
</dbReference>